<feature type="transmembrane region" description="Helical" evidence="6">
    <location>
        <begin position="95"/>
        <end position="114"/>
    </location>
</feature>
<dbReference type="GO" id="GO:0015205">
    <property type="term" value="F:nucleobase transmembrane transporter activity"/>
    <property type="evidence" value="ECO:0007669"/>
    <property type="project" value="TreeGrafter"/>
</dbReference>
<feature type="transmembrane region" description="Helical" evidence="6">
    <location>
        <begin position="499"/>
        <end position="522"/>
    </location>
</feature>
<dbReference type="Pfam" id="PF02133">
    <property type="entry name" value="Transp_cyt_pur"/>
    <property type="match status" value="1"/>
</dbReference>
<dbReference type="AlphaFoldDB" id="A0A3D8RMW5"/>
<evidence type="ECO:0000256" key="5">
    <source>
        <dbReference type="ARBA" id="ARBA00023136"/>
    </source>
</evidence>
<dbReference type="Gene3D" id="1.10.4160.10">
    <property type="entry name" value="Hydantoin permease"/>
    <property type="match status" value="1"/>
</dbReference>
<protein>
    <submittedName>
        <fullName evidence="7">Uncharacterized protein</fullName>
    </submittedName>
</protein>
<dbReference type="InterPro" id="IPR045225">
    <property type="entry name" value="Uracil/uridine/allantoin_perm"/>
</dbReference>
<comment type="subcellular location">
    <subcellularLocation>
        <location evidence="1">Membrane</location>
        <topology evidence="1">Multi-pass membrane protein</topology>
    </subcellularLocation>
</comment>
<reference evidence="7 8" key="1">
    <citation type="journal article" date="2018" name="IMA Fungus">
        <title>IMA Genome-F 9: Draft genome sequence of Annulohypoxylon stygium, Aspergillus mulundensis, Berkeleyomyces basicola (syn. Thielaviopsis basicola), Ceratocystis smalleyi, two Cercospora beticola strains, Coleophoma cylindrospora, Fusarium fracticaudum, Phialophora cf. hyalina, and Morchella septimelata.</title>
        <authorList>
            <person name="Wingfield B.D."/>
            <person name="Bills G.F."/>
            <person name="Dong Y."/>
            <person name="Huang W."/>
            <person name="Nel W.J."/>
            <person name="Swalarsk-Parry B.S."/>
            <person name="Vaghefi N."/>
            <person name="Wilken P.M."/>
            <person name="An Z."/>
            <person name="de Beer Z.W."/>
            <person name="De Vos L."/>
            <person name="Chen L."/>
            <person name="Duong T.A."/>
            <person name="Gao Y."/>
            <person name="Hammerbacher A."/>
            <person name="Kikkert J.R."/>
            <person name="Li Y."/>
            <person name="Li H."/>
            <person name="Li K."/>
            <person name="Li Q."/>
            <person name="Liu X."/>
            <person name="Ma X."/>
            <person name="Naidoo K."/>
            <person name="Pethybridge S.J."/>
            <person name="Sun J."/>
            <person name="Steenkamp E.T."/>
            <person name="van der Nest M.A."/>
            <person name="van Wyk S."/>
            <person name="Wingfield M.J."/>
            <person name="Xiong C."/>
            <person name="Yue Q."/>
            <person name="Zhang X."/>
        </authorList>
    </citation>
    <scope>NUCLEOTIDE SEQUENCE [LARGE SCALE GENOMIC DNA]</scope>
    <source>
        <strain evidence="7 8">BP6252</strain>
    </source>
</reference>
<keyword evidence="8" id="KW-1185">Reference proteome</keyword>
<dbReference type="PANTHER" id="PTHR30618">
    <property type="entry name" value="NCS1 FAMILY PURINE/PYRIMIDINE TRANSPORTER"/>
    <property type="match status" value="1"/>
</dbReference>
<feature type="transmembrane region" description="Helical" evidence="6">
    <location>
        <begin position="414"/>
        <end position="437"/>
    </location>
</feature>
<proteinExistence type="inferred from homology"/>
<feature type="transmembrane region" description="Helical" evidence="6">
    <location>
        <begin position="391"/>
        <end position="408"/>
    </location>
</feature>
<feature type="transmembrane region" description="Helical" evidence="6">
    <location>
        <begin position="148"/>
        <end position="171"/>
    </location>
</feature>
<feature type="transmembrane region" description="Helical" evidence="6">
    <location>
        <begin position="457"/>
        <end position="479"/>
    </location>
</feature>
<dbReference type="GO" id="GO:0005886">
    <property type="term" value="C:plasma membrane"/>
    <property type="evidence" value="ECO:0007669"/>
    <property type="project" value="TreeGrafter"/>
</dbReference>
<evidence type="ECO:0000256" key="1">
    <source>
        <dbReference type="ARBA" id="ARBA00004141"/>
    </source>
</evidence>
<evidence type="ECO:0000256" key="2">
    <source>
        <dbReference type="ARBA" id="ARBA00008974"/>
    </source>
</evidence>
<evidence type="ECO:0000313" key="7">
    <source>
        <dbReference type="EMBL" id="RDW75276.1"/>
    </source>
</evidence>
<keyword evidence="5 6" id="KW-0472">Membrane</keyword>
<evidence type="ECO:0000256" key="3">
    <source>
        <dbReference type="ARBA" id="ARBA00022692"/>
    </source>
</evidence>
<comment type="similarity">
    <text evidence="2">Belongs to the purine-cytosine permease (2.A.39) family.</text>
</comment>
<sequence length="568" mass="63188">MSKFQQGLSRRVNAVRAAFESKDAFIKAIETSESAVGRLEERNPYRNEDLDISPPAHWTWAWYDYAAFWWAYGFSPGVWSVGSSLISVGLTSWQALICVFIGYSLGALGVVLHSRSAATYHFGFPVESRIPWGLRAAYFPVIVRVMTATIWVGISLTQGGYFVAVLLRCIFGHRFSDIPNHIPTSAGITTQQMIGLVIIFFGSLPLLSVPIPKVRRIFSVKSIILPPVTIGLFAYCMWKGRGKSHEVLTSTATMRGSALGWAMLNGVNSVMGKTSTLVVNQPDIARYARTRNTPLWSQALGLPIGNTACAALGIYATTAIQSAWGKAYWNPWDLLDEILNRQWNAGTRTWVAIVNLGFILSQVAGNLGANVIPWGADAMTFYPRFLNIERGMYLSYIIGVCIVPWKILQSASSFLAFLGGYSIFLGPFLGIFITDYFVIRKGNVYVKDLYETNGRYWYWHGVSWRAVVAYIFAVVWTLPGFTSVFGNTVPAGWMKLYKLSWIFTCTVSSVVYFGVCMIGGFAKEDRAMAFEQVYHEGEYLDGREPESGEPSEINFVDGNANTMKGIEK</sequence>
<name>A0A3D8RMW5_9HELO</name>
<feature type="transmembrane region" description="Helical" evidence="6">
    <location>
        <begin position="192"/>
        <end position="211"/>
    </location>
</feature>
<evidence type="ECO:0000256" key="6">
    <source>
        <dbReference type="SAM" id="Phobius"/>
    </source>
</evidence>
<feature type="transmembrane region" description="Helical" evidence="6">
    <location>
        <begin position="67"/>
        <end position="88"/>
    </location>
</feature>
<dbReference type="PANTHER" id="PTHR30618:SF0">
    <property type="entry name" value="PURINE-URACIL PERMEASE NCS1"/>
    <property type="match status" value="1"/>
</dbReference>
<dbReference type="InterPro" id="IPR001248">
    <property type="entry name" value="Pur-cyt_permease"/>
</dbReference>
<evidence type="ECO:0000313" key="8">
    <source>
        <dbReference type="Proteomes" id="UP000256645"/>
    </source>
</evidence>
<dbReference type="EMBL" id="PDLM01000006">
    <property type="protein sequence ID" value="RDW75276.1"/>
    <property type="molecule type" value="Genomic_DNA"/>
</dbReference>
<accession>A0A3D8RMW5</accession>
<keyword evidence="3 6" id="KW-0812">Transmembrane</keyword>
<organism evidence="7 8">
    <name type="scientific">Coleophoma cylindrospora</name>
    <dbReference type="NCBI Taxonomy" id="1849047"/>
    <lineage>
        <taxon>Eukaryota</taxon>
        <taxon>Fungi</taxon>
        <taxon>Dikarya</taxon>
        <taxon>Ascomycota</taxon>
        <taxon>Pezizomycotina</taxon>
        <taxon>Leotiomycetes</taxon>
        <taxon>Helotiales</taxon>
        <taxon>Dermateaceae</taxon>
        <taxon>Coleophoma</taxon>
    </lineage>
</organism>
<dbReference type="Proteomes" id="UP000256645">
    <property type="component" value="Unassembled WGS sequence"/>
</dbReference>
<feature type="transmembrane region" description="Helical" evidence="6">
    <location>
        <begin position="217"/>
        <end position="238"/>
    </location>
</feature>
<dbReference type="OrthoDB" id="2018619at2759"/>
<gene>
    <name evidence="7" type="ORF">BP6252_06418</name>
</gene>
<keyword evidence="4 6" id="KW-1133">Transmembrane helix</keyword>
<comment type="caution">
    <text evidence="7">The sequence shown here is derived from an EMBL/GenBank/DDBJ whole genome shotgun (WGS) entry which is preliminary data.</text>
</comment>
<evidence type="ECO:0000256" key="4">
    <source>
        <dbReference type="ARBA" id="ARBA00022989"/>
    </source>
</evidence>